<organism evidence="2 3">
    <name type="scientific">Deinococcus xinjiangensis</name>
    <dbReference type="NCBI Taxonomy" id="457454"/>
    <lineage>
        <taxon>Bacteria</taxon>
        <taxon>Thermotogati</taxon>
        <taxon>Deinococcota</taxon>
        <taxon>Deinococci</taxon>
        <taxon>Deinococcales</taxon>
        <taxon>Deinococcaceae</taxon>
        <taxon>Deinococcus</taxon>
    </lineage>
</organism>
<reference evidence="2 3" key="1">
    <citation type="submission" date="2024-02" db="EMBL/GenBank/DDBJ databases">
        <title>Deinococcus xinjiangensis NBRC 107630.</title>
        <authorList>
            <person name="Ichikawa N."/>
            <person name="Katano-Makiyama Y."/>
            <person name="Hidaka K."/>
        </authorList>
    </citation>
    <scope>NUCLEOTIDE SEQUENCE [LARGE SCALE GENOMIC DNA]</scope>
    <source>
        <strain evidence="2 3">NBRC 107630</strain>
    </source>
</reference>
<dbReference type="Proteomes" id="UP001458946">
    <property type="component" value="Unassembled WGS sequence"/>
</dbReference>
<feature type="domain" description="Microcin J25-processing protein McjB C-terminal" evidence="1">
    <location>
        <begin position="324"/>
        <end position="442"/>
    </location>
</feature>
<dbReference type="InterPro" id="IPR039498">
    <property type="entry name" value="NTP_transf_5"/>
</dbReference>
<dbReference type="RefSeq" id="WP_353542757.1">
    <property type="nucleotide sequence ID" value="NZ_BAABRN010000030.1"/>
</dbReference>
<accession>A0ABP9VC25</accession>
<keyword evidence="3" id="KW-1185">Reference proteome</keyword>
<gene>
    <name evidence="2" type="ORF">Dxin01_02536</name>
</gene>
<sequence>MPAPPPPFPDPAVLGRVLRYPETLTPADLPHVQASGQGGAVYFALSAEHPLRPFLRQYMLDLALRHAQIRAELRPLLAAWAAEGIPALLFKGFALAEFEYRNPAERFYGDVDVLLPADLPTVMRAVHIALAHGWRSDGQHADPDLWTHETAHLYSSGGAVRLDVHRFAVSFTDGLGQKRAEALTAGLWQRATQYDWDGVLVWRPSPLDAAVLNLSLSRTWGGDMGGIKPADYADLRQLMARHNLSFVALAEHASQLGAEATWAAFLSQCNPARGCLELDVSRSAPFLSQAARQDGLQPHLLLWAQRLRSLGRILPLLPTALLDVLWAGWAVRRGGDPRTYLNRWTPAAPVRRLPLRQLGLRLVAISWLTRLFYPRQRQLGVCVPRAYATYRILRRAGHPAVFVSGVARRGGAVVGHAWVEDDRGNIEAYGEPSNRQRFKVLLQFPAPPEP</sequence>
<dbReference type="NCBIfam" id="NF033537">
    <property type="entry name" value="lasso_biosyn_B2"/>
    <property type="match status" value="1"/>
</dbReference>
<dbReference type="Pfam" id="PF13471">
    <property type="entry name" value="Transglut_core3"/>
    <property type="match status" value="1"/>
</dbReference>
<evidence type="ECO:0000313" key="2">
    <source>
        <dbReference type="EMBL" id="GAA5502789.1"/>
    </source>
</evidence>
<name>A0ABP9VC25_9DEIO</name>
<evidence type="ECO:0000259" key="1">
    <source>
        <dbReference type="Pfam" id="PF13471"/>
    </source>
</evidence>
<protein>
    <recommendedName>
        <fullName evidence="1">Microcin J25-processing protein McjB C-terminal domain-containing protein</fullName>
    </recommendedName>
</protein>
<dbReference type="InterPro" id="IPR032708">
    <property type="entry name" value="McjB_C"/>
</dbReference>
<dbReference type="EMBL" id="BAABRN010000030">
    <property type="protein sequence ID" value="GAA5502789.1"/>
    <property type="molecule type" value="Genomic_DNA"/>
</dbReference>
<dbReference type="InterPro" id="IPR053521">
    <property type="entry name" value="McjB-like"/>
</dbReference>
<dbReference type="Pfam" id="PF14907">
    <property type="entry name" value="NTP_transf_5"/>
    <property type="match status" value="1"/>
</dbReference>
<proteinExistence type="predicted"/>
<comment type="caution">
    <text evidence="2">The sequence shown here is derived from an EMBL/GenBank/DDBJ whole genome shotgun (WGS) entry which is preliminary data.</text>
</comment>
<evidence type="ECO:0000313" key="3">
    <source>
        <dbReference type="Proteomes" id="UP001458946"/>
    </source>
</evidence>